<gene>
    <name evidence="3" type="ORF">CSW57_16815</name>
</gene>
<dbReference type="InterPro" id="IPR005693">
    <property type="entry name" value="Mce"/>
</dbReference>
<feature type="domain" description="Mammalian cell entry C-terminal" evidence="2">
    <location>
        <begin position="121"/>
        <end position="301"/>
    </location>
</feature>
<comment type="caution">
    <text evidence="3">The sequence shown here is derived from an EMBL/GenBank/DDBJ whole genome shotgun (WGS) entry which is preliminary data.</text>
</comment>
<dbReference type="GO" id="GO:0005576">
    <property type="term" value="C:extracellular region"/>
    <property type="evidence" value="ECO:0007669"/>
    <property type="project" value="TreeGrafter"/>
</dbReference>
<organism evidence="3 4">
    <name type="scientific">Williamsia marianensis</name>
    <dbReference type="NCBI Taxonomy" id="85044"/>
    <lineage>
        <taxon>Bacteria</taxon>
        <taxon>Bacillati</taxon>
        <taxon>Actinomycetota</taxon>
        <taxon>Actinomycetes</taxon>
        <taxon>Mycobacteriales</taxon>
        <taxon>Nocardiaceae</taxon>
        <taxon>Williamsia</taxon>
    </lineage>
</organism>
<dbReference type="Proteomes" id="UP000225108">
    <property type="component" value="Unassembled WGS sequence"/>
</dbReference>
<dbReference type="InterPro" id="IPR024516">
    <property type="entry name" value="Mce_C"/>
</dbReference>
<evidence type="ECO:0000259" key="1">
    <source>
        <dbReference type="Pfam" id="PF02470"/>
    </source>
</evidence>
<accession>A0A2G3PJY9</accession>
<sequence>MKSLVGPLVKLIVFAVVTVFATSVLAFAVANGGGGGGTDFKAIFTDATQVAKGDDVRIAGVRVGQVSGVEIVNRDEAQVSFSVDRGRLPAGVRVAIKLRNLTGQRYLSLEKGPGDPDDTIGGGSTIGLPNTTEAINLTELFNGFRPLFQQLTADDVNKLSAEIIQVFQGESGTISELVRDTASLTNTIADRDQVIGTLIDNLTVVLKNLNDHDDQFTALLTNTEKFVTGLSAQRGSVGSAITSLSNLTAVTASILQPTRPSIQGSIAALNDLGQTVIQRQDEIKQTLTNLPVKLQKIGRAATFGSWFQFYLCGLDVTAGNGSSSVLTQPLIPLPDINHVLYTSAATRCWANEDPP</sequence>
<dbReference type="InterPro" id="IPR052336">
    <property type="entry name" value="MlaD_Phospholipid_Transporter"/>
</dbReference>
<dbReference type="GO" id="GO:0051701">
    <property type="term" value="P:biological process involved in interaction with host"/>
    <property type="evidence" value="ECO:0007669"/>
    <property type="project" value="TreeGrafter"/>
</dbReference>
<dbReference type="AlphaFoldDB" id="A0A2G3PJY9"/>
<dbReference type="Pfam" id="PF11887">
    <property type="entry name" value="Mce4_CUP1"/>
    <property type="match status" value="1"/>
</dbReference>
<dbReference type="InterPro" id="IPR003399">
    <property type="entry name" value="Mce/MlaD"/>
</dbReference>
<dbReference type="NCBIfam" id="TIGR00996">
    <property type="entry name" value="Mtu_fam_mce"/>
    <property type="match status" value="1"/>
</dbReference>
<dbReference type="PANTHER" id="PTHR33371:SF17">
    <property type="entry name" value="MCE-FAMILY PROTEIN MCE1B"/>
    <property type="match status" value="1"/>
</dbReference>
<evidence type="ECO:0000313" key="4">
    <source>
        <dbReference type="Proteomes" id="UP000225108"/>
    </source>
</evidence>
<protein>
    <submittedName>
        <fullName evidence="3">MCE family protein</fullName>
    </submittedName>
</protein>
<dbReference type="Pfam" id="PF02470">
    <property type="entry name" value="MlaD"/>
    <property type="match status" value="1"/>
</dbReference>
<proteinExistence type="predicted"/>
<feature type="domain" description="Mce/MlaD" evidence="1">
    <location>
        <begin position="37"/>
        <end position="112"/>
    </location>
</feature>
<evidence type="ECO:0000313" key="3">
    <source>
        <dbReference type="EMBL" id="PHV65432.1"/>
    </source>
</evidence>
<name>A0A2G3PJY9_WILMA</name>
<reference evidence="3 4" key="1">
    <citation type="submission" date="2017-10" db="EMBL/GenBank/DDBJ databases">
        <title>The draft genome sequence of Williamsia sp. BULT 1.1 isolated from the semi-arid grassland soils from South Africa.</title>
        <authorList>
            <person name="Kabwe M.H."/>
            <person name="Govender N."/>
            <person name="Mutseka Lunga P."/>
            <person name="Vikram S."/>
            <person name="Makhalanyane T.P."/>
        </authorList>
    </citation>
    <scope>NUCLEOTIDE SEQUENCE [LARGE SCALE GENOMIC DNA]</scope>
    <source>
        <strain evidence="3 4">BULT 1.1</strain>
    </source>
</reference>
<dbReference type="RefSeq" id="WP_099383820.1">
    <property type="nucleotide sequence ID" value="NZ_PEBD01000010.1"/>
</dbReference>
<dbReference type="EMBL" id="PEBD01000010">
    <property type="protein sequence ID" value="PHV65432.1"/>
    <property type="molecule type" value="Genomic_DNA"/>
</dbReference>
<evidence type="ECO:0000259" key="2">
    <source>
        <dbReference type="Pfam" id="PF11887"/>
    </source>
</evidence>
<dbReference type="PANTHER" id="PTHR33371">
    <property type="entry name" value="INTERMEMBRANE PHOSPHOLIPID TRANSPORT SYSTEM BINDING PROTEIN MLAD-RELATED"/>
    <property type="match status" value="1"/>
</dbReference>